<dbReference type="Pfam" id="PF00677">
    <property type="entry name" value="Lum_binding"/>
    <property type="match status" value="2"/>
</dbReference>
<dbReference type="EMBL" id="UINC01080220">
    <property type="protein sequence ID" value="SVC22955.1"/>
    <property type="molecule type" value="Genomic_DNA"/>
</dbReference>
<feature type="domain" description="Lumazine-binding" evidence="2">
    <location>
        <begin position="1"/>
        <end position="97"/>
    </location>
</feature>
<dbReference type="Gene3D" id="2.40.30.20">
    <property type="match status" value="2"/>
</dbReference>
<organism evidence="3">
    <name type="scientific">marine metagenome</name>
    <dbReference type="NCBI Taxonomy" id="408172"/>
    <lineage>
        <taxon>unclassified sequences</taxon>
        <taxon>metagenomes</taxon>
        <taxon>ecological metagenomes</taxon>
    </lineage>
</organism>
<evidence type="ECO:0000259" key="2">
    <source>
        <dbReference type="PROSITE" id="PS51177"/>
    </source>
</evidence>
<sequence>MFSGIIQGIGFIDKIQSNNIFIRTSLDLSDCQISSSISCNGVCLTATSIEKLENNDFIFSVNLSEETLKRSNLSSNHLKQKINIEKSLKVGDEISGHFVYGHVDCVTQISKINELNSSWNFEFKKDQNNKNMEKFIVEKGSIAVNGISLTVANVSYDNFSISTISHTYNNSNLCEAKENDLVNIEFDALARYVLKNE</sequence>
<dbReference type="InterPro" id="IPR001783">
    <property type="entry name" value="Lumazine-bd"/>
</dbReference>
<dbReference type="SUPFAM" id="SSF63380">
    <property type="entry name" value="Riboflavin synthase domain-like"/>
    <property type="match status" value="2"/>
</dbReference>
<dbReference type="InterPro" id="IPR017938">
    <property type="entry name" value="Riboflavin_synthase-like_b-brl"/>
</dbReference>
<dbReference type="NCBIfam" id="NF006767">
    <property type="entry name" value="PRK09289.1"/>
    <property type="match status" value="1"/>
</dbReference>
<dbReference type="InterPro" id="IPR026017">
    <property type="entry name" value="Lumazine-bd_dom"/>
</dbReference>
<proteinExistence type="predicted"/>
<dbReference type="AlphaFoldDB" id="A0A382KH90"/>
<protein>
    <recommendedName>
        <fullName evidence="2">Lumazine-binding domain-containing protein</fullName>
    </recommendedName>
</protein>
<evidence type="ECO:0000256" key="1">
    <source>
        <dbReference type="ARBA" id="ARBA00022737"/>
    </source>
</evidence>
<dbReference type="PANTHER" id="PTHR21098:SF0">
    <property type="entry name" value="RIBOFLAVIN SYNTHASE"/>
    <property type="match status" value="1"/>
</dbReference>
<dbReference type="CDD" id="cd00402">
    <property type="entry name" value="Riboflavin_synthase_like"/>
    <property type="match status" value="1"/>
</dbReference>
<feature type="domain" description="Lumazine-binding" evidence="2">
    <location>
        <begin position="98"/>
        <end position="197"/>
    </location>
</feature>
<reference evidence="3" key="1">
    <citation type="submission" date="2018-05" db="EMBL/GenBank/DDBJ databases">
        <authorList>
            <person name="Lanie J.A."/>
            <person name="Ng W.-L."/>
            <person name="Kazmierczak K.M."/>
            <person name="Andrzejewski T.M."/>
            <person name="Davidsen T.M."/>
            <person name="Wayne K.J."/>
            <person name="Tettelin H."/>
            <person name="Glass J.I."/>
            <person name="Rusch D."/>
            <person name="Podicherti R."/>
            <person name="Tsui H.-C.T."/>
            <person name="Winkler M.E."/>
        </authorList>
    </citation>
    <scope>NUCLEOTIDE SEQUENCE</scope>
</reference>
<gene>
    <name evidence="3" type="ORF">METZ01_LOCUS275809</name>
</gene>
<dbReference type="GO" id="GO:0004746">
    <property type="term" value="F:riboflavin synthase activity"/>
    <property type="evidence" value="ECO:0007669"/>
    <property type="project" value="TreeGrafter"/>
</dbReference>
<keyword evidence="1" id="KW-0677">Repeat</keyword>
<dbReference type="PIRSF" id="PIRSF000498">
    <property type="entry name" value="Riboflavin_syn_A"/>
    <property type="match status" value="1"/>
</dbReference>
<name>A0A382KH90_9ZZZZ</name>
<evidence type="ECO:0000313" key="3">
    <source>
        <dbReference type="EMBL" id="SVC22955.1"/>
    </source>
</evidence>
<dbReference type="InterPro" id="IPR023366">
    <property type="entry name" value="ATP_synth_asu-like_sf"/>
</dbReference>
<dbReference type="PANTHER" id="PTHR21098">
    <property type="entry name" value="RIBOFLAVIN SYNTHASE ALPHA CHAIN"/>
    <property type="match status" value="1"/>
</dbReference>
<dbReference type="GO" id="GO:0009231">
    <property type="term" value="P:riboflavin biosynthetic process"/>
    <property type="evidence" value="ECO:0007669"/>
    <property type="project" value="TreeGrafter"/>
</dbReference>
<dbReference type="NCBIfam" id="TIGR00187">
    <property type="entry name" value="ribE"/>
    <property type="match status" value="1"/>
</dbReference>
<accession>A0A382KH90</accession>
<dbReference type="PROSITE" id="PS51177">
    <property type="entry name" value="LUMAZINE_BIND"/>
    <property type="match status" value="2"/>
</dbReference>